<sequence>MPAAISVLLDPRDVQVRADDPFRLDFPALTDHHAICIGLTMEPRHHDMLRAFALRHTLADEHARAERFARPEDGLRNLIGRALLRKVASHYGGMDPAQIIRSNTWGKPELEGCSTGCNISHTGNQVWVAVSRHAHVGIDIESAIAPQEIRDLAAGFHPDEVAALRKMQDSRNATMRCWSRKEAVSKATGLGVSLPLRAYAVDCEVRPSSWLRVAPPKTSRNDWTTVDLPVGKDYVAALAIEGPVSKVDILKLKLMP</sequence>
<feature type="domain" description="4'-phosphopantetheinyl transferase N-terminal" evidence="4">
    <location>
        <begin position="52"/>
        <end position="130"/>
    </location>
</feature>
<dbReference type="Pfam" id="PF22624">
    <property type="entry name" value="AASDHPPT_N"/>
    <property type="match status" value="1"/>
</dbReference>
<dbReference type="GO" id="GO:0005829">
    <property type="term" value="C:cytosol"/>
    <property type="evidence" value="ECO:0007669"/>
    <property type="project" value="TreeGrafter"/>
</dbReference>
<name>A0A3A3FQS5_9BURK</name>
<organism evidence="5 6">
    <name type="scientific">Noviherbaspirillum saxi</name>
    <dbReference type="NCBI Taxonomy" id="2320863"/>
    <lineage>
        <taxon>Bacteria</taxon>
        <taxon>Pseudomonadati</taxon>
        <taxon>Pseudomonadota</taxon>
        <taxon>Betaproteobacteria</taxon>
        <taxon>Burkholderiales</taxon>
        <taxon>Oxalobacteraceae</taxon>
        <taxon>Noviherbaspirillum</taxon>
    </lineage>
</organism>
<dbReference type="SUPFAM" id="SSF56214">
    <property type="entry name" value="4'-phosphopantetheinyl transferase"/>
    <property type="match status" value="2"/>
</dbReference>
<dbReference type="GO" id="GO:0008897">
    <property type="term" value="F:holo-[acyl-carrier-protein] synthase activity"/>
    <property type="evidence" value="ECO:0007669"/>
    <property type="project" value="InterPro"/>
</dbReference>
<gene>
    <name evidence="5" type="ORF">D3871_22335</name>
</gene>
<dbReference type="Gene3D" id="3.90.470.20">
    <property type="entry name" value="4'-phosphopantetheinyl transferase domain"/>
    <property type="match status" value="2"/>
</dbReference>
<dbReference type="InterPro" id="IPR037143">
    <property type="entry name" value="4-PPantetheinyl_Trfase_dom_sf"/>
</dbReference>
<comment type="similarity">
    <text evidence="1">Belongs to the P-Pant transferase superfamily. Gsp/Sfp/HetI/AcpT family.</text>
</comment>
<evidence type="ECO:0000259" key="4">
    <source>
        <dbReference type="Pfam" id="PF22624"/>
    </source>
</evidence>
<evidence type="ECO:0000259" key="3">
    <source>
        <dbReference type="Pfam" id="PF01648"/>
    </source>
</evidence>
<reference evidence="6" key="1">
    <citation type="submission" date="2018-09" db="EMBL/GenBank/DDBJ databases">
        <authorList>
            <person name="Zhu H."/>
        </authorList>
    </citation>
    <scope>NUCLEOTIDE SEQUENCE [LARGE SCALE GENOMIC DNA]</scope>
    <source>
        <strain evidence="6">K1R23-30</strain>
    </source>
</reference>
<proteinExistence type="inferred from homology"/>
<dbReference type="RefSeq" id="WP_119771225.1">
    <property type="nucleotide sequence ID" value="NZ_QYUO01000002.1"/>
</dbReference>
<dbReference type="GO" id="GO:0019878">
    <property type="term" value="P:lysine biosynthetic process via aminoadipic acid"/>
    <property type="evidence" value="ECO:0007669"/>
    <property type="project" value="TreeGrafter"/>
</dbReference>
<dbReference type="PANTHER" id="PTHR12215">
    <property type="entry name" value="PHOSPHOPANTETHEINE TRANSFERASE"/>
    <property type="match status" value="1"/>
</dbReference>
<comment type="caution">
    <text evidence="5">The sequence shown here is derived from an EMBL/GenBank/DDBJ whole genome shotgun (WGS) entry which is preliminary data.</text>
</comment>
<dbReference type="GO" id="GO:0000287">
    <property type="term" value="F:magnesium ion binding"/>
    <property type="evidence" value="ECO:0007669"/>
    <property type="project" value="InterPro"/>
</dbReference>
<dbReference type="AlphaFoldDB" id="A0A3A3FQS5"/>
<evidence type="ECO:0000256" key="2">
    <source>
        <dbReference type="ARBA" id="ARBA00022679"/>
    </source>
</evidence>
<dbReference type="InterPro" id="IPR050559">
    <property type="entry name" value="P-Pant_transferase_sf"/>
</dbReference>
<dbReference type="InterPro" id="IPR055066">
    <property type="entry name" value="AASDHPPT_N"/>
</dbReference>
<evidence type="ECO:0000313" key="6">
    <source>
        <dbReference type="Proteomes" id="UP000265955"/>
    </source>
</evidence>
<protein>
    <submittedName>
        <fullName evidence="5">4'-phosphopantetheinyl transferase superfamily protein</fullName>
    </submittedName>
</protein>
<evidence type="ECO:0000313" key="5">
    <source>
        <dbReference type="EMBL" id="RJF96079.1"/>
    </source>
</evidence>
<dbReference type="PANTHER" id="PTHR12215:SF10">
    <property type="entry name" value="L-AMINOADIPATE-SEMIALDEHYDE DEHYDROGENASE-PHOSPHOPANTETHEINYL TRANSFERASE"/>
    <property type="match status" value="1"/>
</dbReference>
<dbReference type="Proteomes" id="UP000265955">
    <property type="component" value="Unassembled WGS sequence"/>
</dbReference>
<dbReference type="EMBL" id="QYUO01000002">
    <property type="protein sequence ID" value="RJF96079.1"/>
    <property type="molecule type" value="Genomic_DNA"/>
</dbReference>
<dbReference type="Pfam" id="PF01648">
    <property type="entry name" value="ACPS"/>
    <property type="match status" value="1"/>
</dbReference>
<accession>A0A3A3FQS5</accession>
<dbReference type="InterPro" id="IPR008278">
    <property type="entry name" value="4-PPantetheinyl_Trfase_dom"/>
</dbReference>
<evidence type="ECO:0000256" key="1">
    <source>
        <dbReference type="ARBA" id="ARBA00010990"/>
    </source>
</evidence>
<dbReference type="OrthoDB" id="9808281at2"/>
<feature type="domain" description="4'-phosphopantetheinyl transferase" evidence="3">
    <location>
        <begin position="136"/>
        <end position="239"/>
    </location>
</feature>
<keyword evidence="6" id="KW-1185">Reference proteome</keyword>
<keyword evidence="2 5" id="KW-0808">Transferase</keyword>